<accession>A0AA41W498</accession>
<dbReference type="EMBL" id="JAMQGP010000001">
    <property type="protein sequence ID" value="MCM2678604.1"/>
    <property type="molecule type" value="Genomic_DNA"/>
</dbReference>
<dbReference type="PROSITE" id="PS51186">
    <property type="entry name" value="GNAT"/>
    <property type="match status" value="1"/>
</dbReference>
<name>A0AA41W498_9GAMM</name>
<evidence type="ECO:0000259" key="3">
    <source>
        <dbReference type="PROSITE" id="PS51186"/>
    </source>
</evidence>
<dbReference type="GO" id="GO:0008080">
    <property type="term" value="F:N-acetyltransferase activity"/>
    <property type="evidence" value="ECO:0007669"/>
    <property type="project" value="TreeGrafter"/>
</dbReference>
<dbReference type="SUPFAM" id="SSF55729">
    <property type="entry name" value="Acyl-CoA N-acyltransferases (Nat)"/>
    <property type="match status" value="1"/>
</dbReference>
<evidence type="ECO:0000313" key="5">
    <source>
        <dbReference type="Proteomes" id="UP001165393"/>
    </source>
</evidence>
<keyword evidence="2" id="KW-0012">Acyltransferase</keyword>
<dbReference type="AlphaFoldDB" id="A0AA41W498"/>
<gene>
    <name evidence="4" type="ORF">NAF29_02825</name>
</gene>
<dbReference type="PANTHER" id="PTHR10545">
    <property type="entry name" value="DIAMINE N-ACETYLTRANSFERASE"/>
    <property type="match status" value="1"/>
</dbReference>
<reference evidence="4 5" key="1">
    <citation type="journal article" date="2013" name="Antonie Van Leeuwenhoek">
        <title>Echinimonas agarilytica gen. nov., sp. nov., a new gammaproteobacterium isolated from the sea urchin Strongylocentrotus intermedius.</title>
        <authorList>
            <person name="Nedashkovskaya O.I."/>
            <person name="Stenkova A.M."/>
            <person name="Zhukova N.V."/>
            <person name="Van Trappen S."/>
            <person name="Lee J.S."/>
            <person name="Kim S.B."/>
        </authorList>
    </citation>
    <scope>NUCLEOTIDE SEQUENCE [LARGE SCALE GENOMIC DNA]</scope>
    <source>
        <strain evidence="4 5">KMM 6351</strain>
    </source>
</reference>
<dbReference type="InterPro" id="IPR051016">
    <property type="entry name" value="Diverse_Substrate_AcTransf"/>
</dbReference>
<dbReference type="InterPro" id="IPR016181">
    <property type="entry name" value="Acyl_CoA_acyltransferase"/>
</dbReference>
<organism evidence="4 5">
    <name type="scientific">Echinimonas agarilytica</name>
    <dbReference type="NCBI Taxonomy" id="1215918"/>
    <lineage>
        <taxon>Bacteria</taxon>
        <taxon>Pseudomonadati</taxon>
        <taxon>Pseudomonadota</taxon>
        <taxon>Gammaproteobacteria</taxon>
        <taxon>Alteromonadales</taxon>
        <taxon>Echinimonadaceae</taxon>
        <taxon>Echinimonas</taxon>
    </lineage>
</organism>
<dbReference type="CDD" id="cd04301">
    <property type="entry name" value="NAT_SF"/>
    <property type="match status" value="1"/>
</dbReference>
<comment type="caution">
    <text evidence="4">The sequence shown here is derived from an EMBL/GenBank/DDBJ whole genome shotgun (WGS) entry which is preliminary data.</text>
</comment>
<feature type="domain" description="N-acetyltransferase" evidence="3">
    <location>
        <begin position="2"/>
        <end position="160"/>
    </location>
</feature>
<dbReference type="PANTHER" id="PTHR10545:SF29">
    <property type="entry name" value="GH14572P-RELATED"/>
    <property type="match status" value="1"/>
</dbReference>
<dbReference type="InterPro" id="IPR000182">
    <property type="entry name" value="GNAT_dom"/>
</dbReference>
<keyword evidence="5" id="KW-1185">Reference proteome</keyword>
<protein>
    <submittedName>
        <fullName evidence="4">GNAT family N-acetyltransferase</fullName>
    </submittedName>
</protein>
<dbReference type="Gene3D" id="3.40.630.30">
    <property type="match status" value="1"/>
</dbReference>
<evidence type="ECO:0000313" key="4">
    <source>
        <dbReference type="EMBL" id="MCM2678604.1"/>
    </source>
</evidence>
<dbReference type="Pfam" id="PF00583">
    <property type="entry name" value="Acetyltransf_1"/>
    <property type="match status" value="1"/>
</dbReference>
<evidence type="ECO:0000256" key="1">
    <source>
        <dbReference type="ARBA" id="ARBA00022679"/>
    </source>
</evidence>
<sequence length="162" mass="17730">MVEVQKVDYQDAQQGADLVALLSAYACDPMGGGEDISEHVKLTLVKELASRPYAFSVLAYVDGKPAGFANCFEAFSTFAAQPLVNIHDLAVVPDYRGQQISQLLLDEVEAIARKKGCCKITLEVLSKNGPAKNAYQKFGFEAYQLQDGAGEALFWQKSLKEF</sequence>
<keyword evidence="1" id="KW-0808">Transferase</keyword>
<evidence type="ECO:0000256" key="2">
    <source>
        <dbReference type="ARBA" id="ARBA00023315"/>
    </source>
</evidence>
<dbReference type="Proteomes" id="UP001165393">
    <property type="component" value="Unassembled WGS sequence"/>
</dbReference>
<dbReference type="RefSeq" id="WP_251259967.1">
    <property type="nucleotide sequence ID" value="NZ_JAMQGP010000001.1"/>
</dbReference>
<proteinExistence type="predicted"/>